<dbReference type="InterPro" id="IPR011009">
    <property type="entry name" value="Kinase-like_dom_sf"/>
</dbReference>
<dbReference type="EMBL" id="CP031194">
    <property type="protein sequence ID" value="AXG79374.1"/>
    <property type="molecule type" value="Genomic_DNA"/>
</dbReference>
<dbReference type="GO" id="GO:0016740">
    <property type="term" value="F:transferase activity"/>
    <property type="evidence" value="ECO:0007669"/>
    <property type="project" value="UniProtKB-KW"/>
</dbReference>
<reference evidence="3" key="1">
    <citation type="submission" date="2018-07" db="EMBL/GenBank/DDBJ databases">
        <authorList>
            <person name="Zhao J."/>
        </authorList>
    </citation>
    <scope>NUCLEOTIDE SEQUENCE [LARGE SCALE GENOMIC DNA]</scope>
    <source>
        <strain evidence="3">GSSD-12</strain>
    </source>
</reference>
<dbReference type="InterPro" id="IPR002575">
    <property type="entry name" value="Aminoglycoside_PTrfase"/>
</dbReference>
<evidence type="ECO:0000259" key="1">
    <source>
        <dbReference type="Pfam" id="PF01636"/>
    </source>
</evidence>
<accession>A0A345HRQ0</accession>
<evidence type="ECO:0000313" key="3">
    <source>
        <dbReference type="Proteomes" id="UP000253868"/>
    </source>
</evidence>
<keyword evidence="2" id="KW-0808">Transferase</keyword>
<dbReference type="OrthoDB" id="3723194at2"/>
<dbReference type="KEGG" id="spad:DVK44_18870"/>
<dbReference type="RefSeq" id="WP_114660704.1">
    <property type="nucleotide sequence ID" value="NZ_CP031194.1"/>
</dbReference>
<dbReference type="SUPFAM" id="SSF56112">
    <property type="entry name" value="Protein kinase-like (PK-like)"/>
    <property type="match status" value="1"/>
</dbReference>
<organism evidence="2 3">
    <name type="scientific">Streptomyces paludis</name>
    <dbReference type="NCBI Taxonomy" id="2282738"/>
    <lineage>
        <taxon>Bacteria</taxon>
        <taxon>Bacillati</taxon>
        <taxon>Actinomycetota</taxon>
        <taxon>Actinomycetes</taxon>
        <taxon>Kitasatosporales</taxon>
        <taxon>Streptomycetaceae</taxon>
        <taxon>Streptomyces</taxon>
    </lineage>
</organism>
<dbReference type="Proteomes" id="UP000253868">
    <property type="component" value="Chromosome"/>
</dbReference>
<gene>
    <name evidence="2" type="ORF">DVK44_18870</name>
</gene>
<dbReference type="AlphaFoldDB" id="A0A345HRQ0"/>
<name>A0A345HRQ0_9ACTN</name>
<dbReference type="Pfam" id="PF01636">
    <property type="entry name" value="APH"/>
    <property type="match status" value="1"/>
</dbReference>
<protein>
    <submittedName>
        <fullName evidence="2">Aminoglycoside phosphotransferase family protein</fullName>
    </submittedName>
</protein>
<feature type="domain" description="Aminoglycoside phosphotransferase" evidence="1">
    <location>
        <begin position="28"/>
        <end position="242"/>
    </location>
</feature>
<evidence type="ECO:0000313" key="2">
    <source>
        <dbReference type="EMBL" id="AXG79374.1"/>
    </source>
</evidence>
<proteinExistence type="predicted"/>
<keyword evidence="3" id="KW-1185">Reference proteome</keyword>
<dbReference type="Gene3D" id="3.90.1200.10">
    <property type="match status" value="1"/>
</dbReference>
<sequence length="292" mass="32027">MTATSLTPQNAALRACAIWGLHTRDLTPLRAHATSVYLLPHTDAVVRVSRADQSTEIQRAVDLTRLLAKQGLAVTEPLDVPQPLDIDGFAITLWQHYPQPDGPPPGPEHLGRLLKQLHALPTPPIDLPAYEPHVSLRAVVYSTTALTPADRDWILGRSDELLDAYAHLDSPLGHGLIHGDAYPGNTLWDGTAARLSDWDEAAIGPREVDLANTFQGTRFGRTPAQLRAFSIAYGHDLTNWPGLPVLTGLRDLHTLGTFIRRTENGDTEAATQLTFRLSTLKRDDHTASWATH</sequence>